<accession>A0ABR2N113</accession>
<reference evidence="1 2" key="1">
    <citation type="journal article" date="2022" name="Nat. Plants">
        <title>Genomes of leafy and leafless Platanthera orchids illuminate the evolution of mycoheterotrophy.</title>
        <authorList>
            <person name="Li M.H."/>
            <person name="Liu K.W."/>
            <person name="Li Z."/>
            <person name="Lu H.C."/>
            <person name="Ye Q.L."/>
            <person name="Zhang D."/>
            <person name="Wang J.Y."/>
            <person name="Li Y.F."/>
            <person name="Zhong Z.M."/>
            <person name="Liu X."/>
            <person name="Yu X."/>
            <person name="Liu D.K."/>
            <person name="Tu X.D."/>
            <person name="Liu B."/>
            <person name="Hao Y."/>
            <person name="Liao X.Y."/>
            <person name="Jiang Y.T."/>
            <person name="Sun W.H."/>
            <person name="Chen J."/>
            <person name="Chen Y.Q."/>
            <person name="Ai Y."/>
            <person name="Zhai J.W."/>
            <person name="Wu S.S."/>
            <person name="Zhou Z."/>
            <person name="Hsiao Y.Y."/>
            <person name="Wu W.L."/>
            <person name="Chen Y.Y."/>
            <person name="Lin Y.F."/>
            <person name="Hsu J.L."/>
            <person name="Li C.Y."/>
            <person name="Wang Z.W."/>
            <person name="Zhao X."/>
            <person name="Zhong W.Y."/>
            <person name="Ma X.K."/>
            <person name="Ma L."/>
            <person name="Huang J."/>
            <person name="Chen G.Z."/>
            <person name="Huang M.Z."/>
            <person name="Huang L."/>
            <person name="Peng D.H."/>
            <person name="Luo Y.B."/>
            <person name="Zou S.Q."/>
            <person name="Chen S.P."/>
            <person name="Lan S."/>
            <person name="Tsai W.C."/>
            <person name="Van de Peer Y."/>
            <person name="Liu Z.J."/>
        </authorList>
    </citation>
    <scope>NUCLEOTIDE SEQUENCE [LARGE SCALE GENOMIC DNA]</scope>
    <source>
        <strain evidence="1">Lor288</strain>
    </source>
</reference>
<organism evidence="1 2">
    <name type="scientific">Platanthera guangdongensis</name>
    <dbReference type="NCBI Taxonomy" id="2320717"/>
    <lineage>
        <taxon>Eukaryota</taxon>
        <taxon>Viridiplantae</taxon>
        <taxon>Streptophyta</taxon>
        <taxon>Embryophyta</taxon>
        <taxon>Tracheophyta</taxon>
        <taxon>Spermatophyta</taxon>
        <taxon>Magnoliopsida</taxon>
        <taxon>Liliopsida</taxon>
        <taxon>Asparagales</taxon>
        <taxon>Orchidaceae</taxon>
        <taxon>Orchidoideae</taxon>
        <taxon>Orchideae</taxon>
        <taxon>Orchidinae</taxon>
        <taxon>Platanthera</taxon>
    </lineage>
</organism>
<protein>
    <submittedName>
        <fullName evidence="1">Uncharacterized protein</fullName>
    </submittedName>
</protein>
<dbReference type="Proteomes" id="UP001412067">
    <property type="component" value="Unassembled WGS sequence"/>
</dbReference>
<sequence length="268" mass="29081">MDDKRTVLIETRSPSPSFFAVQTGHFPAGLITSTSPPLRPAVFIGTVLKHSCTASTGSLFTPAVFSLLRLGPAGTASSGVLGLNLFTSVKCVLPVRSEINNMEFNSFYKKRGEDSVSRSVATRRCSNRDSPTLVSDEVAHTIEFNEPSDFPLTKISSSLSSAFSTILNPVLFLGDSPAFLGGGAPIDSRRRCPLQFSAMKSSPFATLSRFVSLARGDALKSFSRFFHPTTFHNDIYGPGSSPFERKWRDSFRGYDFISQIGRQAGESG</sequence>
<name>A0ABR2N113_9ASPA</name>
<evidence type="ECO:0000313" key="2">
    <source>
        <dbReference type="Proteomes" id="UP001412067"/>
    </source>
</evidence>
<comment type="caution">
    <text evidence="1">The sequence shown here is derived from an EMBL/GenBank/DDBJ whole genome shotgun (WGS) entry which is preliminary data.</text>
</comment>
<keyword evidence="2" id="KW-1185">Reference proteome</keyword>
<dbReference type="EMBL" id="JBBWWR010000002">
    <property type="protein sequence ID" value="KAK8970198.1"/>
    <property type="molecule type" value="Genomic_DNA"/>
</dbReference>
<evidence type="ECO:0000313" key="1">
    <source>
        <dbReference type="EMBL" id="KAK8970198.1"/>
    </source>
</evidence>
<gene>
    <name evidence="1" type="ORF">KSP40_PGU017365</name>
</gene>
<proteinExistence type="predicted"/>